<feature type="transmembrane region" description="Helical" evidence="5">
    <location>
        <begin position="110"/>
        <end position="127"/>
    </location>
</feature>
<organism evidence="6 7">
    <name type="scientific">Hamadaea flava</name>
    <dbReference type="NCBI Taxonomy" id="1742688"/>
    <lineage>
        <taxon>Bacteria</taxon>
        <taxon>Bacillati</taxon>
        <taxon>Actinomycetota</taxon>
        <taxon>Actinomycetes</taxon>
        <taxon>Micromonosporales</taxon>
        <taxon>Micromonosporaceae</taxon>
        <taxon>Hamadaea</taxon>
    </lineage>
</organism>
<evidence type="ECO:0000256" key="4">
    <source>
        <dbReference type="ARBA" id="ARBA00023136"/>
    </source>
</evidence>
<gene>
    <name evidence="6" type="ORF">ACFOZ4_35405</name>
</gene>
<evidence type="ECO:0000256" key="2">
    <source>
        <dbReference type="ARBA" id="ARBA00022692"/>
    </source>
</evidence>
<dbReference type="RefSeq" id="WP_253762506.1">
    <property type="nucleotide sequence ID" value="NZ_JAMZDZ010000001.1"/>
</dbReference>
<dbReference type="InterPro" id="IPR032808">
    <property type="entry name" value="DoxX"/>
</dbReference>
<feature type="transmembrane region" description="Helical" evidence="5">
    <location>
        <begin position="139"/>
        <end position="159"/>
    </location>
</feature>
<evidence type="ECO:0000256" key="1">
    <source>
        <dbReference type="ARBA" id="ARBA00004141"/>
    </source>
</evidence>
<evidence type="ECO:0000256" key="3">
    <source>
        <dbReference type="ARBA" id="ARBA00022989"/>
    </source>
</evidence>
<feature type="transmembrane region" description="Helical" evidence="5">
    <location>
        <begin position="86"/>
        <end position="103"/>
    </location>
</feature>
<keyword evidence="3 5" id="KW-1133">Transmembrane helix</keyword>
<dbReference type="Pfam" id="PF07681">
    <property type="entry name" value="DoxX"/>
    <property type="match status" value="1"/>
</dbReference>
<keyword evidence="4 5" id="KW-0472">Membrane</keyword>
<name>A0ABV8LZY4_9ACTN</name>
<dbReference type="Proteomes" id="UP001595816">
    <property type="component" value="Unassembled WGS sequence"/>
</dbReference>
<feature type="transmembrane region" description="Helical" evidence="5">
    <location>
        <begin position="21"/>
        <end position="40"/>
    </location>
</feature>
<evidence type="ECO:0000313" key="6">
    <source>
        <dbReference type="EMBL" id="MFC4135921.1"/>
    </source>
</evidence>
<evidence type="ECO:0000256" key="5">
    <source>
        <dbReference type="SAM" id="Phobius"/>
    </source>
</evidence>
<keyword evidence="2 5" id="KW-0812">Transmembrane</keyword>
<reference evidence="7" key="1">
    <citation type="journal article" date="2019" name="Int. J. Syst. Evol. Microbiol.">
        <title>The Global Catalogue of Microorganisms (GCM) 10K type strain sequencing project: providing services to taxonomists for standard genome sequencing and annotation.</title>
        <authorList>
            <consortium name="The Broad Institute Genomics Platform"/>
            <consortium name="The Broad Institute Genome Sequencing Center for Infectious Disease"/>
            <person name="Wu L."/>
            <person name="Ma J."/>
        </authorList>
    </citation>
    <scope>NUCLEOTIDE SEQUENCE [LARGE SCALE GENOMIC DNA]</scope>
    <source>
        <strain evidence="7">CGMCC 4.7289</strain>
    </source>
</reference>
<comment type="caution">
    <text evidence="6">The sequence shown here is derived from an EMBL/GenBank/DDBJ whole genome shotgun (WGS) entry which is preliminary data.</text>
</comment>
<dbReference type="EMBL" id="JBHSAY010000028">
    <property type="protein sequence ID" value="MFC4135921.1"/>
    <property type="molecule type" value="Genomic_DNA"/>
</dbReference>
<keyword evidence="7" id="KW-1185">Reference proteome</keyword>
<protein>
    <submittedName>
        <fullName evidence="6">DoxX family membrane protein</fullName>
    </submittedName>
</protein>
<sequence length="174" mass="18993">MSQHRLPNEQADQVGSGGFGEAMFAVTRIAIGFIFFWAFLDKLFGLGKATPSEKSWINGGSPTKGYLSSLKGTFADAFTDIAGKAWADWLFMIGLCGIGLALILGIGMRIAAVTGAILLFLMWLTALPISSNPFLDEHLIYAFAIIAIAVTGAGLRYSLAPWWRKLTAKMRWLW</sequence>
<accession>A0ABV8LZY4</accession>
<evidence type="ECO:0000313" key="7">
    <source>
        <dbReference type="Proteomes" id="UP001595816"/>
    </source>
</evidence>
<proteinExistence type="predicted"/>
<comment type="subcellular location">
    <subcellularLocation>
        <location evidence="1">Membrane</location>
        <topology evidence="1">Multi-pass membrane protein</topology>
    </subcellularLocation>
</comment>